<sequence length="304" mass="33695">MISSINKQQLVRERLARELLVLYLNGMNHLRPVQQYAEGFGVGRGTVQSAFQELKAMGAITLNACGARGTFLAKVDRRKLFDACGYGELICLMPLDANHHYRSLATGIYESISARELPIHILFARGSRNRTKILARQKCDFAIMSLLAYETAVNVRKDAIESVGRIGEYPGDLGVVTREGRPYVPGETKVAFDDHSYDQCALHALFSMRDEEPAEYLNVQLADMVRQGRVEAAICDRSSLGSHAGLCFHPLELSEAARVKLRTAVAVVRQGDASMRELLLSVLEPDAVSQVQKQVLAGERLVKY</sequence>
<reference evidence="3" key="2">
    <citation type="journal article" date="2021" name="PeerJ">
        <title>Extensive microbial diversity within the chicken gut microbiome revealed by metagenomics and culture.</title>
        <authorList>
            <person name="Gilroy R."/>
            <person name="Ravi A."/>
            <person name="Getino M."/>
            <person name="Pursley I."/>
            <person name="Horton D.L."/>
            <person name="Alikhan N.F."/>
            <person name="Baker D."/>
            <person name="Gharbi K."/>
            <person name="Hall N."/>
            <person name="Watson M."/>
            <person name="Adriaenssens E.M."/>
            <person name="Foster-Nyarko E."/>
            <person name="Jarju S."/>
            <person name="Secka A."/>
            <person name="Antonio M."/>
            <person name="Oren A."/>
            <person name="Chaudhuri R.R."/>
            <person name="La Ragione R."/>
            <person name="Hildebrand F."/>
            <person name="Pallen M.J."/>
        </authorList>
    </citation>
    <scope>NUCLEOTIDE SEQUENCE</scope>
    <source>
        <strain evidence="3">ChiSjej6B24-2974</strain>
    </source>
</reference>
<accession>A0A9D0ZMN7</accession>
<dbReference type="InterPro" id="IPR032791">
    <property type="entry name" value="YhfZ_C"/>
</dbReference>
<dbReference type="Pfam" id="PF14503">
    <property type="entry name" value="YhfZ_C"/>
    <property type="match status" value="1"/>
</dbReference>
<dbReference type="InterPro" id="IPR041444">
    <property type="entry name" value="HTH_41"/>
</dbReference>
<dbReference type="SUPFAM" id="SSF46785">
    <property type="entry name" value="Winged helix' DNA-binding domain"/>
    <property type="match status" value="1"/>
</dbReference>
<feature type="domain" description="YhfZ helix-turn-helix" evidence="1">
    <location>
        <begin position="28"/>
        <end position="72"/>
    </location>
</feature>
<proteinExistence type="predicted"/>
<evidence type="ECO:0000313" key="4">
    <source>
        <dbReference type="Proteomes" id="UP000824260"/>
    </source>
</evidence>
<dbReference type="Gene3D" id="1.10.10.10">
    <property type="entry name" value="Winged helix-like DNA-binding domain superfamily/Winged helix DNA-binding domain"/>
    <property type="match status" value="1"/>
</dbReference>
<organism evidence="3 4">
    <name type="scientific">Candidatus Pullichristensenella stercorigallinarum</name>
    <dbReference type="NCBI Taxonomy" id="2840909"/>
    <lineage>
        <taxon>Bacteria</taxon>
        <taxon>Bacillati</taxon>
        <taxon>Bacillota</taxon>
        <taxon>Clostridia</taxon>
        <taxon>Candidatus Pullichristensenella</taxon>
    </lineage>
</organism>
<reference evidence="3" key="1">
    <citation type="submission" date="2020-10" db="EMBL/GenBank/DDBJ databases">
        <authorList>
            <person name="Gilroy R."/>
        </authorList>
    </citation>
    <scope>NUCLEOTIDE SEQUENCE</scope>
    <source>
        <strain evidence="3">ChiSjej6B24-2974</strain>
    </source>
</reference>
<dbReference type="Proteomes" id="UP000824260">
    <property type="component" value="Unassembled WGS sequence"/>
</dbReference>
<dbReference type="InterPro" id="IPR036388">
    <property type="entry name" value="WH-like_DNA-bd_sf"/>
</dbReference>
<evidence type="ECO:0000259" key="1">
    <source>
        <dbReference type="Pfam" id="PF14502"/>
    </source>
</evidence>
<name>A0A9D0ZMN7_9FIRM</name>
<evidence type="ECO:0000259" key="2">
    <source>
        <dbReference type="Pfam" id="PF14503"/>
    </source>
</evidence>
<protein>
    <submittedName>
        <fullName evidence="3">Uncharacterized protein</fullName>
    </submittedName>
</protein>
<feature type="domain" description="Uncharacterised protein YhfZ C-terminal" evidence="2">
    <location>
        <begin position="76"/>
        <end position="304"/>
    </location>
</feature>
<dbReference type="Pfam" id="PF14502">
    <property type="entry name" value="HTH_41"/>
    <property type="match status" value="1"/>
</dbReference>
<gene>
    <name evidence="3" type="ORF">IAA52_09535</name>
</gene>
<dbReference type="Gene3D" id="3.40.190.10">
    <property type="entry name" value="Periplasmic binding protein-like II"/>
    <property type="match status" value="2"/>
</dbReference>
<dbReference type="AlphaFoldDB" id="A0A9D0ZMN7"/>
<dbReference type="EMBL" id="DVFZ01000095">
    <property type="protein sequence ID" value="HIQ83325.1"/>
    <property type="molecule type" value="Genomic_DNA"/>
</dbReference>
<dbReference type="InterPro" id="IPR036390">
    <property type="entry name" value="WH_DNA-bd_sf"/>
</dbReference>
<evidence type="ECO:0000313" key="3">
    <source>
        <dbReference type="EMBL" id="HIQ83325.1"/>
    </source>
</evidence>
<comment type="caution">
    <text evidence="3">The sequence shown here is derived from an EMBL/GenBank/DDBJ whole genome shotgun (WGS) entry which is preliminary data.</text>
</comment>
<dbReference type="SUPFAM" id="SSF53850">
    <property type="entry name" value="Periplasmic binding protein-like II"/>
    <property type="match status" value="1"/>
</dbReference>